<dbReference type="STRING" id="644548.SCNU_09336"/>
<dbReference type="InterPro" id="IPR009057">
    <property type="entry name" value="Homeodomain-like_sf"/>
</dbReference>
<evidence type="ECO:0000259" key="3">
    <source>
        <dbReference type="PROSITE" id="PS50977"/>
    </source>
</evidence>
<keyword evidence="5" id="KW-1185">Reference proteome</keyword>
<organism evidence="4 5">
    <name type="scientific">Gordonia neofelifaecis NRRL B-59395</name>
    <dbReference type="NCBI Taxonomy" id="644548"/>
    <lineage>
        <taxon>Bacteria</taxon>
        <taxon>Bacillati</taxon>
        <taxon>Actinomycetota</taxon>
        <taxon>Actinomycetes</taxon>
        <taxon>Mycobacteriales</taxon>
        <taxon>Gordoniaceae</taxon>
        <taxon>Gordonia</taxon>
    </lineage>
</organism>
<dbReference type="RefSeq" id="WP_009679099.1">
    <property type="nucleotide sequence ID" value="NZ_AEUD01000006.1"/>
</dbReference>
<gene>
    <name evidence="4" type="ORF">SCNU_09336</name>
</gene>
<dbReference type="InterPro" id="IPR001647">
    <property type="entry name" value="HTH_TetR"/>
</dbReference>
<evidence type="ECO:0000313" key="5">
    <source>
        <dbReference type="Proteomes" id="UP000035065"/>
    </source>
</evidence>
<dbReference type="GO" id="GO:0003677">
    <property type="term" value="F:DNA binding"/>
    <property type="evidence" value="ECO:0007669"/>
    <property type="project" value="UniProtKB-UniRule"/>
</dbReference>
<dbReference type="PROSITE" id="PS50977">
    <property type="entry name" value="HTH_TETR_2"/>
    <property type="match status" value="1"/>
</dbReference>
<evidence type="ECO:0000256" key="2">
    <source>
        <dbReference type="PROSITE-ProRule" id="PRU00335"/>
    </source>
</evidence>
<comment type="caution">
    <text evidence="4">The sequence shown here is derived from an EMBL/GenBank/DDBJ whole genome shotgun (WGS) entry which is preliminary data.</text>
</comment>
<feature type="domain" description="HTH tetR-type" evidence="3">
    <location>
        <begin position="10"/>
        <end position="70"/>
    </location>
</feature>
<evidence type="ECO:0000256" key="1">
    <source>
        <dbReference type="ARBA" id="ARBA00023125"/>
    </source>
</evidence>
<dbReference type="Proteomes" id="UP000035065">
    <property type="component" value="Unassembled WGS sequence"/>
</dbReference>
<dbReference type="eggNOG" id="COG1309">
    <property type="taxonomic scope" value="Bacteria"/>
</dbReference>
<keyword evidence="1 2" id="KW-0238">DNA-binding</keyword>
<dbReference type="SUPFAM" id="SSF46689">
    <property type="entry name" value="Homeodomain-like"/>
    <property type="match status" value="1"/>
</dbReference>
<protein>
    <submittedName>
        <fullName evidence="4">Putative transcriptional regulator, TetR family protein</fullName>
    </submittedName>
</protein>
<dbReference type="Pfam" id="PF00440">
    <property type="entry name" value="TetR_N"/>
    <property type="match status" value="1"/>
</dbReference>
<evidence type="ECO:0000313" key="4">
    <source>
        <dbReference type="EMBL" id="EGD55451.1"/>
    </source>
</evidence>
<dbReference type="Gene3D" id="1.10.357.10">
    <property type="entry name" value="Tetracycline Repressor, domain 2"/>
    <property type="match status" value="1"/>
</dbReference>
<proteinExistence type="predicted"/>
<feature type="DNA-binding region" description="H-T-H motif" evidence="2">
    <location>
        <begin position="33"/>
        <end position="52"/>
    </location>
</feature>
<sequence>MVKKLSAPSERARRRFLDAGLAVLGERGHAGLKLAQVCKAAGATTGSFYHAFGSWAEFKVDLIAYWRDERSRRLIREALAVEDPRARLDVLVGIGLALDRDSEAAIRVWSTHDREVLVHLTEVDRERTEVIRDTSLQVTGDADAAERFAQVAMYLLIGYQMGTIESLDALRFGFDAMLARALGE</sequence>
<dbReference type="AlphaFoldDB" id="F1YJ04"/>
<name>F1YJ04_9ACTN</name>
<accession>F1YJ04</accession>
<dbReference type="OrthoDB" id="3218408at2"/>
<reference evidence="4 5" key="1">
    <citation type="journal article" date="2011" name="J. Bacteriol.">
        <title>Draft Genome Sequence of Gordonia neofelifaecis NRRL B-59395, a Cholesterol-Degrading Actinomycete.</title>
        <authorList>
            <person name="Ge F."/>
            <person name="Li W."/>
            <person name="Chen G."/>
            <person name="Liu Y."/>
            <person name="Zhang G."/>
            <person name="Yong B."/>
            <person name="Wang Q."/>
            <person name="Wang N."/>
            <person name="Huang Z."/>
            <person name="Li W."/>
            <person name="Wang J."/>
            <person name="Wu C."/>
            <person name="Xie Q."/>
            <person name="Liu G."/>
        </authorList>
    </citation>
    <scope>NUCLEOTIDE SEQUENCE [LARGE SCALE GENOMIC DNA]</scope>
    <source>
        <strain evidence="4 5">NRRL B-59395</strain>
    </source>
</reference>
<dbReference type="EMBL" id="AEUD01000006">
    <property type="protein sequence ID" value="EGD55451.1"/>
    <property type="molecule type" value="Genomic_DNA"/>
</dbReference>